<evidence type="ECO:0008006" key="4">
    <source>
        <dbReference type="Google" id="ProtNLM"/>
    </source>
</evidence>
<accession>A0A4Q7KW26</accession>
<keyword evidence="3" id="KW-1185">Reference proteome</keyword>
<protein>
    <recommendedName>
        <fullName evidence="4">PPE family protein</fullName>
    </recommendedName>
</protein>
<organism evidence="2 3">
    <name type="scientific">Herbihabitans rhizosphaerae</name>
    <dbReference type="NCBI Taxonomy" id="1872711"/>
    <lineage>
        <taxon>Bacteria</taxon>
        <taxon>Bacillati</taxon>
        <taxon>Actinomycetota</taxon>
        <taxon>Actinomycetes</taxon>
        <taxon>Pseudonocardiales</taxon>
        <taxon>Pseudonocardiaceae</taxon>
        <taxon>Herbihabitans</taxon>
    </lineage>
</organism>
<dbReference type="RefSeq" id="WP_130343935.1">
    <property type="nucleotide sequence ID" value="NZ_SGWQ01000003.1"/>
</dbReference>
<feature type="compositionally biased region" description="Polar residues" evidence="1">
    <location>
        <begin position="275"/>
        <end position="285"/>
    </location>
</feature>
<dbReference type="Proteomes" id="UP000294257">
    <property type="component" value="Unassembled WGS sequence"/>
</dbReference>
<comment type="caution">
    <text evidence="2">The sequence shown here is derived from an EMBL/GenBank/DDBJ whole genome shotgun (WGS) entry which is preliminary data.</text>
</comment>
<feature type="compositionally biased region" description="Low complexity" evidence="1">
    <location>
        <begin position="248"/>
        <end position="274"/>
    </location>
</feature>
<name>A0A4Q7KW26_9PSEU</name>
<feature type="region of interest" description="Disordered" evidence="1">
    <location>
        <begin position="246"/>
        <end position="321"/>
    </location>
</feature>
<dbReference type="SUPFAM" id="SSF140453">
    <property type="entry name" value="EsxAB dimer-like"/>
    <property type="match status" value="1"/>
</dbReference>
<proteinExistence type="predicted"/>
<evidence type="ECO:0000313" key="3">
    <source>
        <dbReference type="Proteomes" id="UP000294257"/>
    </source>
</evidence>
<dbReference type="OrthoDB" id="3695672at2"/>
<dbReference type="EMBL" id="SGWQ01000003">
    <property type="protein sequence ID" value="RZS40954.1"/>
    <property type="molecule type" value="Genomic_DNA"/>
</dbReference>
<reference evidence="2 3" key="1">
    <citation type="submission" date="2019-02" db="EMBL/GenBank/DDBJ databases">
        <title>Genomic Encyclopedia of Type Strains, Phase IV (KMG-IV): sequencing the most valuable type-strain genomes for metagenomic binning, comparative biology and taxonomic classification.</title>
        <authorList>
            <person name="Goeker M."/>
        </authorList>
    </citation>
    <scope>NUCLEOTIDE SEQUENCE [LARGE SCALE GENOMIC DNA]</scope>
    <source>
        <strain evidence="2 3">DSM 101727</strain>
    </source>
</reference>
<feature type="compositionally biased region" description="Low complexity" evidence="1">
    <location>
        <begin position="83"/>
        <end position="92"/>
    </location>
</feature>
<feature type="compositionally biased region" description="Polar residues" evidence="1">
    <location>
        <begin position="93"/>
        <end position="114"/>
    </location>
</feature>
<dbReference type="AlphaFoldDB" id="A0A4Q7KW26"/>
<evidence type="ECO:0000313" key="2">
    <source>
        <dbReference type="EMBL" id="RZS40954.1"/>
    </source>
</evidence>
<feature type="region of interest" description="Disordered" evidence="1">
    <location>
        <begin position="80"/>
        <end position="114"/>
    </location>
</feature>
<dbReference type="InterPro" id="IPR036689">
    <property type="entry name" value="ESAT-6-like_sf"/>
</dbReference>
<evidence type="ECO:0000256" key="1">
    <source>
        <dbReference type="SAM" id="MobiDB-lite"/>
    </source>
</evidence>
<sequence length="363" mass="37173">MTTKEQSAADLLADMRTATDGIRNGDWTQAGMGGLDVGLDIVGLAADPLTVVAQAGFGFLVEQIGFLAEPFNALQGNPEAITSSSSAWSDSSTQLTQSAEDYQSRATSDTANWQGGTADAYRETSGNQASALMGLAEAGTGMAQAVDSGGKALAETRTTVLQTINDATVKIVPIMTQGIASAWATGGMSLVTAIVQSVQIAVQAGGKILGEMGKLGSALGGIMEIVKKVLGSTEAIKKVVETIGGKASGQQNTSQQNTSQESTGSQQSSQQSSSKAAKTDQTSPLSEEELKAKQDTEGSTEGNSDEPKADPGAVADVIASKRGDEAWASELADELEERGVDPSTVDADEVADAIAEVEKSDSV</sequence>
<gene>
    <name evidence="2" type="ORF">EV193_103272</name>
</gene>